<dbReference type="GO" id="GO:0000455">
    <property type="term" value="P:enzyme-directed rRNA pseudouridine synthesis"/>
    <property type="evidence" value="ECO:0007669"/>
    <property type="project" value="TreeGrafter"/>
</dbReference>
<dbReference type="GO" id="GO:0140098">
    <property type="term" value="F:catalytic activity, acting on RNA"/>
    <property type="evidence" value="ECO:0007669"/>
    <property type="project" value="UniProtKB-ARBA"/>
</dbReference>
<dbReference type="InterPro" id="IPR020103">
    <property type="entry name" value="PsdUridine_synth_cat_dom_sf"/>
</dbReference>
<evidence type="ECO:0000256" key="1">
    <source>
        <dbReference type="ARBA" id="ARBA00010876"/>
    </source>
</evidence>
<comment type="caution">
    <text evidence="5">The sequence shown here is derived from an EMBL/GenBank/DDBJ whole genome shotgun (WGS) entry which is preliminary data.</text>
</comment>
<evidence type="ECO:0000313" key="6">
    <source>
        <dbReference type="Proteomes" id="UP000177629"/>
    </source>
</evidence>
<name>A0A1G2PMU4_9BACT</name>
<dbReference type="NCBIfam" id="TIGR00005">
    <property type="entry name" value="rluA_subfam"/>
    <property type="match status" value="1"/>
</dbReference>
<dbReference type="PANTHER" id="PTHR21600">
    <property type="entry name" value="MITOCHONDRIAL RNA PSEUDOURIDINE SYNTHASE"/>
    <property type="match status" value="1"/>
</dbReference>
<evidence type="ECO:0000256" key="3">
    <source>
        <dbReference type="RuleBase" id="RU362028"/>
    </source>
</evidence>
<proteinExistence type="inferred from homology"/>
<dbReference type="InterPro" id="IPR050188">
    <property type="entry name" value="RluA_PseudoU_synthase"/>
</dbReference>
<keyword evidence="3" id="KW-0413">Isomerase</keyword>
<evidence type="ECO:0000259" key="4">
    <source>
        <dbReference type="Pfam" id="PF00849"/>
    </source>
</evidence>
<dbReference type="GO" id="GO:0009982">
    <property type="term" value="F:pseudouridine synthase activity"/>
    <property type="evidence" value="ECO:0007669"/>
    <property type="project" value="InterPro"/>
</dbReference>
<dbReference type="PANTHER" id="PTHR21600:SF87">
    <property type="entry name" value="RNA PSEUDOURIDYLATE SYNTHASE DOMAIN-CONTAINING PROTEIN 1"/>
    <property type="match status" value="1"/>
</dbReference>
<dbReference type="GO" id="GO:0003723">
    <property type="term" value="F:RNA binding"/>
    <property type="evidence" value="ECO:0007669"/>
    <property type="project" value="InterPro"/>
</dbReference>
<protein>
    <recommendedName>
        <fullName evidence="3">Pseudouridine synthase</fullName>
        <ecNumber evidence="3">5.4.99.-</ecNumber>
    </recommendedName>
</protein>
<dbReference type="STRING" id="1802362.A2806_01820"/>
<dbReference type="Pfam" id="PF00849">
    <property type="entry name" value="PseudoU_synth_2"/>
    <property type="match status" value="1"/>
</dbReference>
<dbReference type="EMBL" id="MHSS01000001">
    <property type="protein sequence ID" value="OHA49059.1"/>
    <property type="molecule type" value="Genomic_DNA"/>
</dbReference>
<comment type="catalytic activity">
    <reaction evidence="3">
        <text>a uridine in RNA = a pseudouridine in RNA</text>
        <dbReference type="Rhea" id="RHEA:48348"/>
        <dbReference type="Rhea" id="RHEA-COMP:12068"/>
        <dbReference type="Rhea" id="RHEA-COMP:12069"/>
        <dbReference type="ChEBI" id="CHEBI:65314"/>
        <dbReference type="ChEBI" id="CHEBI:65315"/>
    </reaction>
</comment>
<accession>A0A1G2PMU4</accession>
<dbReference type="AlphaFoldDB" id="A0A1G2PMU4"/>
<gene>
    <name evidence="5" type="ORF">A2806_01820</name>
</gene>
<dbReference type="CDD" id="cd02869">
    <property type="entry name" value="PseudoU_synth_RluA_like"/>
    <property type="match status" value="1"/>
</dbReference>
<evidence type="ECO:0000256" key="2">
    <source>
        <dbReference type="PIRSR" id="PIRSR606225-1"/>
    </source>
</evidence>
<dbReference type="EC" id="5.4.99.-" evidence="3"/>
<sequence length="249" mass="27904">MKGSLDILYEDDDVIALNKPAGLVVHQGAGVKDEETLADILLIQRPEIQGVGEGSERPGIVHRLDKDTSGVLAVAKNQKAFLFLKDQFKQRKVEKTYLAIVQGNVKAPRGTIRYPIVRGKLKQQALRTGYRVQGTEHKTIREAETEFLVRKRLQDATLLELHPKSGRMHQLRVHLAALGHPVLGDQLYGGKVASKRTHRQMLHASTLHFLTPNGLRLSIEADPPEDFLETLENLAPTRNIDNEPSIEYH</sequence>
<organism evidence="5 6">
    <name type="scientific">Candidatus Terrybacteria bacterium RIFCSPHIGHO2_01_FULL_48_17</name>
    <dbReference type="NCBI Taxonomy" id="1802362"/>
    <lineage>
        <taxon>Bacteria</taxon>
        <taxon>Candidatus Terryibacteriota</taxon>
    </lineage>
</organism>
<reference evidence="5 6" key="1">
    <citation type="journal article" date="2016" name="Nat. Commun.">
        <title>Thousands of microbial genomes shed light on interconnected biogeochemical processes in an aquifer system.</title>
        <authorList>
            <person name="Anantharaman K."/>
            <person name="Brown C.T."/>
            <person name="Hug L.A."/>
            <person name="Sharon I."/>
            <person name="Castelle C.J."/>
            <person name="Probst A.J."/>
            <person name="Thomas B.C."/>
            <person name="Singh A."/>
            <person name="Wilkins M.J."/>
            <person name="Karaoz U."/>
            <person name="Brodie E.L."/>
            <person name="Williams K.H."/>
            <person name="Hubbard S.S."/>
            <person name="Banfield J.F."/>
        </authorList>
    </citation>
    <scope>NUCLEOTIDE SEQUENCE [LARGE SCALE GENOMIC DNA]</scope>
</reference>
<dbReference type="SUPFAM" id="SSF55120">
    <property type="entry name" value="Pseudouridine synthase"/>
    <property type="match status" value="1"/>
</dbReference>
<dbReference type="Proteomes" id="UP000177629">
    <property type="component" value="Unassembled WGS sequence"/>
</dbReference>
<dbReference type="Gene3D" id="3.30.2350.10">
    <property type="entry name" value="Pseudouridine synthase"/>
    <property type="match status" value="1"/>
</dbReference>
<feature type="active site" evidence="2">
    <location>
        <position position="65"/>
    </location>
</feature>
<dbReference type="InterPro" id="IPR006225">
    <property type="entry name" value="PsdUridine_synth_RluC/D"/>
</dbReference>
<evidence type="ECO:0000313" key="5">
    <source>
        <dbReference type="EMBL" id="OHA49059.1"/>
    </source>
</evidence>
<feature type="domain" description="Pseudouridine synthase RsuA/RluA-like" evidence="4">
    <location>
        <begin position="13"/>
        <end position="177"/>
    </location>
</feature>
<comment type="function">
    <text evidence="3">Responsible for synthesis of pseudouridine from uracil.</text>
</comment>
<dbReference type="InterPro" id="IPR006145">
    <property type="entry name" value="PsdUridine_synth_RsuA/RluA"/>
</dbReference>
<comment type="similarity">
    <text evidence="1 3">Belongs to the pseudouridine synthase RluA family.</text>
</comment>